<evidence type="ECO:0000256" key="1">
    <source>
        <dbReference type="ARBA" id="ARBA00000452"/>
    </source>
</evidence>
<dbReference type="CDD" id="cd06558">
    <property type="entry name" value="crotonase-like"/>
    <property type="match status" value="1"/>
</dbReference>
<comment type="catalytic activity">
    <reaction evidence="2">
        <text>a (3E)-enoyl-CoA = a 4-saturated (2E)-enoyl-CoA</text>
        <dbReference type="Rhea" id="RHEA:45228"/>
        <dbReference type="ChEBI" id="CHEBI:58521"/>
        <dbReference type="ChEBI" id="CHEBI:85097"/>
        <dbReference type="EC" id="5.3.3.8"/>
    </reaction>
</comment>
<dbReference type="GO" id="GO:0006635">
    <property type="term" value="P:fatty acid beta-oxidation"/>
    <property type="evidence" value="ECO:0007669"/>
    <property type="project" value="TreeGrafter"/>
</dbReference>
<dbReference type="GO" id="GO:0005777">
    <property type="term" value="C:peroxisome"/>
    <property type="evidence" value="ECO:0007669"/>
    <property type="project" value="TreeGrafter"/>
</dbReference>
<gene>
    <name evidence="8" type="ORF">Taro_048851</name>
</gene>
<sequence length="324" mass="34829">MGWGERTRRVGHPRAHTLLPKDERGDHSATSKFLNNFDNVSSCHGCPNCRRAPGRQVSAVCETAANKKSASPAPTMCSLEKRGRVYVLTLTGDGEHRFSPVVIDALRSTLARVRSEATADPLGGAALVTAGEGKFFSNGFDLAWANEAGSPDAARARLLQMVTAFAPVVADMLSLPMPTIAAVTGHAAAAGMMLALSHDHVLMKGDRAVLYMSELDIGLNFPDYFMALMRSKIGDPRALRDVALRAAKIKAAEAVKMGIIDGAYPTASETMEAALQLGEKLAGRKWDGQVYASIRKGAFPELCKAVGVEEEEDEEKRKVFTSRL</sequence>
<reference evidence="8" key="1">
    <citation type="submission" date="2017-07" db="EMBL/GenBank/DDBJ databases">
        <title>Taro Niue Genome Assembly and Annotation.</title>
        <authorList>
            <person name="Atibalentja N."/>
            <person name="Keating K."/>
            <person name="Fields C.J."/>
        </authorList>
    </citation>
    <scope>NUCLEOTIDE SEQUENCE</scope>
    <source>
        <strain evidence="8">Niue_2</strain>
        <tissue evidence="8">Leaf</tissue>
    </source>
</reference>
<dbReference type="PANTHER" id="PTHR11941:SF75">
    <property type="entry name" value="ENOYL-COA HYDRATASE_ISOMERASE FAMILY PROTEIN"/>
    <property type="match status" value="1"/>
</dbReference>
<dbReference type="Gene3D" id="3.90.226.10">
    <property type="entry name" value="2-enoyl-CoA Hydratase, Chain A, domain 1"/>
    <property type="match status" value="1"/>
</dbReference>
<evidence type="ECO:0000256" key="3">
    <source>
        <dbReference type="ARBA" id="ARBA00005005"/>
    </source>
</evidence>
<evidence type="ECO:0000313" key="9">
    <source>
        <dbReference type="Proteomes" id="UP000652761"/>
    </source>
</evidence>
<protein>
    <recommendedName>
        <fullName evidence="5">Delta(3)-Delta(2)-enoyl-CoA isomerase</fullName>
        <ecNumber evidence="5">5.3.3.8</ecNumber>
    </recommendedName>
</protein>
<feature type="region of interest" description="Disordered" evidence="7">
    <location>
        <begin position="1"/>
        <end position="27"/>
    </location>
</feature>
<evidence type="ECO:0000313" key="8">
    <source>
        <dbReference type="EMBL" id="MQM15899.1"/>
    </source>
</evidence>
<comment type="similarity">
    <text evidence="4">Belongs to the enoyl-CoA hydratase/isomerase family.</text>
</comment>
<organism evidence="8 9">
    <name type="scientific">Colocasia esculenta</name>
    <name type="common">Wild taro</name>
    <name type="synonym">Arum esculentum</name>
    <dbReference type="NCBI Taxonomy" id="4460"/>
    <lineage>
        <taxon>Eukaryota</taxon>
        <taxon>Viridiplantae</taxon>
        <taxon>Streptophyta</taxon>
        <taxon>Embryophyta</taxon>
        <taxon>Tracheophyta</taxon>
        <taxon>Spermatophyta</taxon>
        <taxon>Magnoliopsida</taxon>
        <taxon>Liliopsida</taxon>
        <taxon>Araceae</taxon>
        <taxon>Aroideae</taxon>
        <taxon>Colocasieae</taxon>
        <taxon>Colocasia</taxon>
    </lineage>
</organism>
<comment type="caution">
    <text evidence="8">The sequence shown here is derived from an EMBL/GenBank/DDBJ whole genome shotgun (WGS) entry which is preliminary data.</text>
</comment>
<dbReference type="SUPFAM" id="SSF52096">
    <property type="entry name" value="ClpP/crotonase"/>
    <property type="match status" value="1"/>
</dbReference>
<keyword evidence="9" id="KW-1185">Reference proteome</keyword>
<dbReference type="OrthoDB" id="410701at2759"/>
<evidence type="ECO:0000256" key="4">
    <source>
        <dbReference type="ARBA" id="ARBA00005254"/>
    </source>
</evidence>
<dbReference type="GO" id="GO:0004165">
    <property type="term" value="F:delta(3)-delta(2)-enoyl-CoA isomerase activity"/>
    <property type="evidence" value="ECO:0007669"/>
    <property type="project" value="UniProtKB-EC"/>
</dbReference>
<proteinExistence type="inferred from homology"/>
<keyword evidence="6" id="KW-0443">Lipid metabolism</keyword>
<evidence type="ECO:0000256" key="2">
    <source>
        <dbReference type="ARBA" id="ARBA00000765"/>
    </source>
</evidence>
<dbReference type="InterPro" id="IPR029045">
    <property type="entry name" value="ClpP/crotonase-like_dom_sf"/>
</dbReference>
<evidence type="ECO:0000256" key="7">
    <source>
        <dbReference type="SAM" id="MobiDB-lite"/>
    </source>
</evidence>
<dbReference type="InterPro" id="IPR001753">
    <property type="entry name" value="Enoyl-CoA_hydra/iso"/>
</dbReference>
<dbReference type="EMBL" id="NMUH01006733">
    <property type="protein sequence ID" value="MQM15899.1"/>
    <property type="molecule type" value="Genomic_DNA"/>
</dbReference>
<comment type="catalytic activity">
    <reaction evidence="1">
        <text>a (3Z)-enoyl-CoA = a 4-saturated (2E)-enoyl-CoA</text>
        <dbReference type="Rhea" id="RHEA:45900"/>
        <dbReference type="ChEBI" id="CHEBI:85097"/>
        <dbReference type="ChEBI" id="CHEBI:85489"/>
        <dbReference type="EC" id="5.3.3.8"/>
    </reaction>
</comment>
<evidence type="ECO:0000256" key="6">
    <source>
        <dbReference type="ARBA" id="ARBA00023098"/>
    </source>
</evidence>
<dbReference type="PANTHER" id="PTHR11941">
    <property type="entry name" value="ENOYL-COA HYDRATASE-RELATED"/>
    <property type="match status" value="1"/>
</dbReference>
<dbReference type="Proteomes" id="UP000652761">
    <property type="component" value="Unassembled WGS sequence"/>
</dbReference>
<dbReference type="Pfam" id="PF00378">
    <property type="entry name" value="ECH_1"/>
    <property type="match status" value="1"/>
</dbReference>
<comment type="pathway">
    <text evidence="3">Lipid metabolism; fatty acid beta-oxidation.</text>
</comment>
<dbReference type="AlphaFoldDB" id="A0A843X979"/>
<accession>A0A843X979</accession>
<evidence type="ECO:0000256" key="5">
    <source>
        <dbReference type="ARBA" id="ARBA00012064"/>
    </source>
</evidence>
<dbReference type="EC" id="5.3.3.8" evidence="5"/>
<name>A0A843X979_COLES</name>
<dbReference type="FunFam" id="3.90.226.10:FF:000049">
    <property type="entry name" value="Enoyl-CoA delta isomerase 3"/>
    <property type="match status" value="1"/>
</dbReference>